<dbReference type="GeneID" id="19272510"/>
<dbReference type="GO" id="GO:0006325">
    <property type="term" value="P:chromatin organization"/>
    <property type="evidence" value="ECO:0007669"/>
    <property type="project" value="UniProtKB-KW"/>
</dbReference>
<organism evidence="19 20">
    <name type="scientific">Pestalotiopsis fici (strain W106-1 / CGMCC3.15140)</name>
    <dbReference type="NCBI Taxonomy" id="1229662"/>
    <lineage>
        <taxon>Eukaryota</taxon>
        <taxon>Fungi</taxon>
        <taxon>Dikarya</taxon>
        <taxon>Ascomycota</taxon>
        <taxon>Pezizomycotina</taxon>
        <taxon>Sordariomycetes</taxon>
        <taxon>Xylariomycetidae</taxon>
        <taxon>Amphisphaeriales</taxon>
        <taxon>Sporocadaceae</taxon>
        <taxon>Pestalotiopsis</taxon>
    </lineage>
</organism>
<dbReference type="UniPathway" id="UPA00143"/>
<dbReference type="Proteomes" id="UP000030651">
    <property type="component" value="Unassembled WGS sequence"/>
</dbReference>
<keyword evidence="20" id="KW-1185">Reference proteome</keyword>
<dbReference type="HOGENOM" id="CLU_019713_2_0_1"/>
<dbReference type="PANTHER" id="PTHR23163:SF0">
    <property type="entry name" value="E3 UBIQUITIN-PROTEIN LIGASE BRE1"/>
    <property type="match status" value="1"/>
</dbReference>
<evidence type="ECO:0000256" key="15">
    <source>
        <dbReference type="RuleBase" id="RU365038"/>
    </source>
</evidence>
<evidence type="ECO:0000256" key="2">
    <source>
        <dbReference type="ARBA" id="ARBA00004123"/>
    </source>
</evidence>
<evidence type="ECO:0000259" key="18">
    <source>
        <dbReference type="PROSITE" id="PS50089"/>
    </source>
</evidence>
<dbReference type="InterPro" id="IPR058643">
    <property type="entry name" value="BRE1-like_CC"/>
</dbReference>
<evidence type="ECO:0000256" key="14">
    <source>
        <dbReference type="PROSITE-ProRule" id="PRU00175"/>
    </source>
</evidence>
<comment type="similarity">
    <text evidence="4 15">Belongs to the BRE1 family.</text>
</comment>
<dbReference type="EMBL" id="KI912113">
    <property type="protein sequence ID" value="ETS79968.1"/>
    <property type="molecule type" value="Genomic_DNA"/>
</dbReference>
<dbReference type="InterPro" id="IPR013956">
    <property type="entry name" value="E3_ubiquit_lig_Bre1"/>
</dbReference>
<dbReference type="OrthoDB" id="654191at2759"/>
<evidence type="ECO:0000256" key="7">
    <source>
        <dbReference type="ARBA" id="ARBA00022771"/>
    </source>
</evidence>
<dbReference type="GO" id="GO:0033503">
    <property type="term" value="C:HULC complex"/>
    <property type="evidence" value="ECO:0007669"/>
    <property type="project" value="TreeGrafter"/>
</dbReference>
<dbReference type="Pfam" id="PF08647">
    <property type="entry name" value="BRE1"/>
    <property type="match status" value="1"/>
</dbReference>
<evidence type="ECO:0000313" key="19">
    <source>
        <dbReference type="EMBL" id="ETS79968.1"/>
    </source>
</evidence>
<dbReference type="SMART" id="SM00184">
    <property type="entry name" value="RING"/>
    <property type="match status" value="1"/>
</dbReference>
<dbReference type="InterPro" id="IPR013083">
    <property type="entry name" value="Znf_RING/FYVE/PHD"/>
</dbReference>
<dbReference type="eggNOG" id="KOG0978">
    <property type="taxonomic scope" value="Eukaryota"/>
</dbReference>
<evidence type="ECO:0000256" key="4">
    <source>
        <dbReference type="ARBA" id="ARBA00005555"/>
    </source>
</evidence>
<evidence type="ECO:0000256" key="1">
    <source>
        <dbReference type="ARBA" id="ARBA00000900"/>
    </source>
</evidence>
<feature type="region of interest" description="Disordered" evidence="17">
    <location>
        <begin position="209"/>
        <end position="242"/>
    </location>
</feature>
<gene>
    <name evidence="19" type="ORF">PFICI_07497</name>
</gene>
<dbReference type="PROSITE" id="PS00518">
    <property type="entry name" value="ZF_RING_1"/>
    <property type="match status" value="1"/>
</dbReference>
<dbReference type="PROSITE" id="PS50089">
    <property type="entry name" value="ZF_RING_2"/>
    <property type="match status" value="1"/>
</dbReference>
<feature type="coiled-coil region" evidence="16">
    <location>
        <begin position="543"/>
        <end position="633"/>
    </location>
</feature>
<comment type="function">
    <text evidence="13">E3 ubiquitin-protein ligase that mediates monoubiquitination of histone H2B to form H2BK123ub1. H2BK123ub1 gives a specific tag for epigenetic transcriptional activation and is also a prerequisite for H3K4me and H3K79me formation.</text>
</comment>
<keyword evidence="10 15" id="KW-0156">Chromatin regulator</keyword>
<reference evidence="20" key="1">
    <citation type="journal article" date="2015" name="BMC Genomics">
        <title>Genomic and transcriptomic analysis of the endophytic fungus Pestalotiopsis fici reveals its lifestyle and high potential for synthesis of natural products.</title>
        <authorList>
            <person name="Wang X."/>
            <person name="Zhang X."/>
            <person name="Liu L."/>
            <person name="Xiang M."/>
            <person name="Wang W."/>
            <person name="Sun X."/>
            <person name="Che Y."/>
            <person name="Guo L."/>
            <person name="Liu G."/>
            <person name="Guo L."/>
            <person name="Wang C."/>
            <person name="Yin W.B."/>
            <person name="Stadler M."/>
            <person name="Zhang X."/>
            <person name="Liu X."/>
        </authorList>
    </citation>
    <scope>NUCLEOTIDE SEQUENCE [LARGE SCALE GENOMIC DNA]</scope>
    <source>
        <strain evidence="20">W106-1 / CGMCC3.15140</strain>
    </source>
</reference>
<dbReference type="OMA" id="YRQMQEY"/>
<protein>
    <recommendedName>
        <fullName evidence="15">E3 ubiquitin protein ligase</fullName>
        <ecNumber evidence="15">2.3.2.27</ecNumber>
    </recommendedName>
</protein>
<evidence type="ECO:0000256" key="8">
    <source>
        <dbReference type="ARBA" id="ARBA00022786"/>
    </source>
</evidence>
<keyword evidence="6 15" id="KW-0479">Metal-binding</keyword>
<evidence type="ECO:0000256" key="9">
    <source>
        <dbReference type="ARBA" id="ARBA00022833"/>
    </source>
</evidence>
<dbReference type="Pfam" id="PF26095">
    <property type="entry name" value="CC_Bre1"/>
    <property type="match status" value="1"/>
</dbReference>
<dbReference type="AlphaFoldDB" id="W3X1G3"/>
<sequence length="703" mass="80351">MEDRKRPALSASDDIAPPSKRQQINGGANVAKDDDAKEDVWIDEYTKGAIYRQMQEYKRTCSTLEIRLEEMERRSVHHDDHLRVVDAWWVQLLQELKLLAEKTIPFQPGSEKEAFPTGTTFKDMKELESHLSEKASIIREMTETIFARMTTNRDSEPDVATLESQVNNLLAAQKDLLVKVNRLTSEREGVSEQLNTATLRYMKAERKMDRLRSNQVQKLEQKALASSTARPAGGDQDNGVVEANGNSAELQLKLKEATAAGDKQKQHLETALAESKKLQEELTNLQTKLTGLTDEDYVRTDAFKSFKSRQEDLIKKINSLELQNKKMAEANSKLESERTAYKKRLESEAQQFTSELEEQLQQSDANLVRIRAMRDEAVQEVQKLQSSKDLERVALEELKSLVSANEDWIRQLESQVQRLTPSEDTDMTPRPEIDGLSAEELREKYKKLQKDFDSINNELPAMAAAVKKYQITANKKVQDVVHVEERLTTALAEKGKANQKYFDARRNHDALTEELKKVRMHNLKNSEVISQLKENEIQNRALAASLEKQLADLRQANATTISENKRTESNNAEILKRYEALKTQITELNNLAKSKDAASATAKERASILETENEKLKVRLESMSKDRDKWKTKSLSNSSEEEEMLRKLATCSVCHNNFKNTAIKTCGHIFCRTCINDRINNRMRKCPNCSKMFDKLDIMTVHL</sequence>
<evidence type="ECO:0000256" key="16">
    <source>
        <dbReference type="SAM" id="Coils"/>
    </source>
</evidence>
<dbReference type="InterPro" id="IPR027370">
    <property type="entry name" value="Znf-RING_euk"/>
</dbReference>
<evidence type="ECO:0000256" key="17">
    <source>
        <dbReference type="SAM" id="MobiDB-lite"/>
    </source>
</evidence>
<dbReference type="InParanoid" id="W3X1G3"/>
<feature type="region of interest" description="Disordered" evidence="17">
    <location>
        <begin position="1"/>
        <end position="32"/>
    </location>
</feature>
<keyword evidence="5 15" id="KW-0808">Transferase</keyword>
<dbReference type="GO" id="GO:0016567">
    <property type="term" value="P:protein ubiquitination"/>
    <property type="evidence" value="ECO:0007669"/>
    <property type="project" value="UniProtKB-UniRule"/>
</dbReference>
<keyword evidence="9 15" id="KW-0862">Zinc</keyword>
<proteinExistence type="inferred from homology"/>
<feature type="compositionally biased region" description="Polar residues" evidence="17">
    <location>
        <begin position="213"/>
        <end position="229"/>
    </location>
</feature>
<evidence type="ECO:0000256" key="5">
    <source>
        <dbReference type="ARBA" id="ARBA00022679"/>
    </source>
</evidence>
<dbReference type="STRING" id="1229662.W3X1G3"/>
<keyword evidence="11 15" id="KW-0175">Coiled coil</keyword>
<comment type="subcellular location">
    <subcellularLocation>
        <location evidence="2 15">Nucleus</location>
    </subcellularLocation>
</comment>
<dbReference type="GO" id="GO:0061630">
    <property type="term" value="F:ubiquitin protein ligase activity"/>
    <property type="evidence" value="ECO:0007669"/>
    <property type="project" value="UniProtKB-EC"/>
</dbReference>
<evidence type="ECO:0000256" key="13">
    <source>
        <dbReference type="ARBA" id="ARBA00059679"/>
    </source>
</evidence>
<keyword evidence="12 15" id="KW-0539">Nucleus</keyword>
<dbReference type="SUPFAM" id="SSF57850">
    <property type="entry name" value="RING/U-box"/>
    <property type="match status" value="1"/>
</dbReference>
<dbReference type="GO" id="GO:0005634">
    <property type="term" value="C:nucleus"/>
    <property type="evidence" value="ECO:0007669"/>
    <property type="project" value="UniProtKB-SubCell"/>
</dbReference>
<dbReference type="InterPro" id="IPR017907">
    <property type="entry name" value="Znf_RING_CS"/>
</dbReference>
<evidence type="ECO:0000256" key="11">
    <source>
        <dbReference type="ARBA" id="ARBA00023054"/>
    </source>
</evidence>
<keyword evidence="7 14" id="KW-0863">Zinc-finger</keyword>
<evidence type="ECO:0000256" key="6">
    <source>
        <dbReference type="ARBA" id="ARBA00022723"/>
    </source>
</evidence>
<dbReference type="Gene3D" id="3.30.40.10">
    <property type="entry name" value="Zinc/RING finger domain, C3HC4 (zinc finger)"/>
    <property type="match status" value="1"/>
</dbReference>
<comment type="pathway">
    <text evidence="3 15">Protein modification; protein ubiquitination.</text>
</comment>
<evidence type="ECO:0000256" key="10">
    <source>
        <dbReference type="ARBA" id="ARBA00022853"/>
    </source>
</evidence>
<keyword evidence="8 15" id="KW-0833">Ubl conjugation pathway</keyword>
<dbReference type="RefSeq" id="XP_007834269.1">
    <property type="nucleotide sequence ID" value="XM_007836078.1"/>
</dbReference>
<evidence type="ECO:0000313" key="20">
    <source>
        <dbReference type="Proteomes" id="UP000030651"/>
    </source>
</evidence>
<dbReference type="EC" id="2.3.2.27" evidence="15"/>
<evidence type="ECO:0000256" key="3">
    <source>
        <dbReference type="ARBA" id="ARBA00004906"/>
    </source>
</evidence>
<feature type="domain" description="RING-type" evidence="18">
    <location>
        <begin position="651"/>
        <end position="690"/>
    </location>
</feature>
<evidence type="ECO:0000256" key="12">
    <source>
        <dbReference type="ARBA" id="ARBA00023242"/>
    </source>
</evidence>
<dbReference type="KEGG" id="pfy:PFICI_07497"/>
<dbReference type="PANTHER" id="PTHR23163">
    <property type="entry name" value="RING FINGER PROTEIN-RELATED"/>
    <property type="match status" value="1"/>
</dbReference>
<comment type="catalytic activity">
    <reaction evidence="1 15">
        <text>S-ubiquitinyl-[E2 ubiquitin-conjugating enzyme]-L-cysteine + [acceptor protein]-L-lysine = [E2 ubiquitin-conjugating enzyme]-L-cysteine + N(6)-ubiquitinyl-[acceptor protein]-L-lysine.</text>
        <dbReference type="EC" id="2.3.2.27"/>
    </reaction>
</comment>
<dbReference type="FunCoup" id="W3X1G3">
    <property type="interactions" value="881"/>
</dbReference>
<dbReference type="GO" id="GO:0008270">
    <property type="term" value="F:zinc ion binding"/>
    <property type="evidence" value="ECO:0007669"/>
    <property type="project" value="UniProtKB-KW"/>
</dbReference>
<accession>W3X1G3</accession>
<dbReference type="InterPro" id="IPR001841">
    <property type="entry name" value="Znf_RING"/>
</dbReference>
<dbReference type="Pfam" id="PF13445">
    <property type="entry name" value="zf-RING_UBOX"/>
    <property type="match status" value="1"/>
</dbReference>
<dbReference type="CDD" id="cd16499">
    <property type="entry name" value="RING-HC_Bre1-like"/>
    <property type="match status" value="1"/>
</dbReference>
<name>W3X1G3_PESFW</name>